<name>A0A8C2BQ87_CYPCA</name>
<dbReference type="Proteomes" id="UP000694700">
    <property type="component" value="Unplaced"/>
</dbReference>
<keyword evidence="1" id="KW-1133">Transmembrane helix</keyword>
<evidence type="ECO:0000256" key="1">
    <source>
        <dbReference type="SAM" id="Phobius"/>
    </source>
</evidence>
<keyword evidence="1" id="KW-0812">Transmembrane</keyword>
<evidence type="ECO:0000313" key="3">
    <source>
        <dbReference type="Proteomes" id="UP000694700"/>
    </source>
</evidence>
<dbReference type="Ensembl" id="ENSCCRT00015125300.1">
    <property type="protein sequence ID" value="ENSCCRP00015121460.1"/>
    <property type="gene ID" value="ENSCCRG00015047744.1"/>
</dbReference>
<organism evidence="2 3">
    <name type="scientific">Cyprinus carpio</name>
    <name type="common">Common carp</name>
    <dbReference type="NCBI Taxonomy" id="7962"/>
    <lineage>
        <taxon>Eukaryota</taxon>
        <taxon>Metazoa</taxon>
        <taxon>Chordata</taxon>
        <taxon>Craniata</taxon>
        <taxon>Vertebrata</taxon>
        <taxon>Euteleostomi</taxon>
        <taxon>Actinopterygii</taxon>
        <taxon>Neopterygii</taxon>
        <taxon>Teleostei</taxon>
        <taxon>Ostariophysi</taxon>
        <taxon>Cypriniformes</taxon>
        <taxon>Cyprinidae</taxon>
        <taxon>Cyprininae</taxon>
        <taxon>Cyprinus</taxon>
    </lineage>
</organism>
<feature type="transmembrane region" description="Helical" evidence="1">
    <location>
        <begin position="104"/>
        <end position="124"/>
    </location>
</feature>
<protein>
    <submittedName>
        <fullName evidence="2">Uncharacterized protein</fullName>
    </submittedName>
</protein>
<reference evidence="2" key="1">
    <citation type="submission" date="2025-08" db="UniProtKB">
        <authorList>
            <consortium name="Ensembl"/>
        </authorList>
    </citation>
    <scope>IDENTIFICATION</scope>
</reference>
<proteinExistence type="predicted"/>
<accession>A0A8C2BQ87</accession>
<dbReference type="AlphaFoldDB" id="A0A8C2BQ87"/>
<evidence type="ECO:0000313" key="2">
    <source>
        <dbReference type="Ensembl" id="ENSCCRP00015121460.1"/>
    </source>
</evidence>
<sequence length="141" mass="15868">MQTSREKQLQCLAMLVSPKSSPGKPSMFLLSPCSLQPSPSNAKDLCFPWMWILQNMGETNAEWDYISPMAGHLLMSSALNHRTAEWFYAYFICISLNPTHYAMAIFKAVCLLSGILPIHFNLTLIKKKEGGARSACHMRIN</sequence>
<keyword evidence="1" id="KW-0472">Membrane</keyword>